<accession>A0ABV0RQZ3</accession>
<name>A0ABV0RQZ3_9TELE</name>
<dbReference type="Proteomes" id="UP001434883">
    <property type="component" value="Unassembled WGS sequence"/>
</dbReference>
<keyword evidence="1" id="KW-0418">Kinase</keyword>
<keyword evidence="2" id="KW-1185">Reference proteome</keyword>
<comment type="caution">
    <text evidence="1">The sequence shown here is derived from an EMBL/GenBank/DDBJ whole genome shotgun (WGS) entry which is preliminary data.</text>
</comment>
<evidence type="ECO:0000313" key="1">
    <source>
        <dbReference type="EMBL" id="MEQ2210595.1"/>
    </source>
</evidence>
<gene>
    <name evidence="1" type="primary">MAPKAPK5</name>
    <name evidence="1" type="ORF">XENOCAPTIV_016110</name>
</gene>
<evidence type="ECO:0000313" key="2">
    <source>
        <dbReference type="Proteomes" id="UP001434883"/>
    </source>
</evidence>
<feature type="non-terminal residue" evidence="1">
    <location>
        <position position="1"/>
    </location>
</feature>
<organism evidence="1 2">
    <name type="scientific">Xenoophorus captivus</name>
    <dbReference type="NCBI Taxonomy" id="1517983"/>
    <lineage>
        <taxon>Eukaryota</taxon>
        <taxon>Metazoa</taxon>
        <taxon>Chordata</taxon>
        <taxon>Craniata</taxon>
        <taxon>Vertebrata</taxon>
        <taxon>Euteleostomi</taxon>
        <taxon>Actinopterygii</taxon>
        <taxon>Neopterygii</taxon>
        <taxon>Teleostei</taxon>
        <taxon>Neoteleostei</taxon>
        <taxon>Acanthomorphata</taxon>
        <taxon>Ovalentaria</taxon>
        <taxon>Atherinomorphae</taxon>
        <taxon>Cyprinodontiformes</taxon>
        <taxon>Goodeidae</taxon>
        <taxon>Xenoophorus</taxon>
    </lineage>
</organism>
<dbReference type="GO" id="GO:0016301">
    <property type="term" value="F:kinase activity"/>
    <property type="evidence" value="ECO:0007669"/>
    <property type="project" value="UniProtKB-KW"/>
</dbReference>
<sequence>LLKVKPEERLTIEGVLTHPWLNCTEALDNVLPSAQMMMDKCLLSDDETAAVKGLGEQKDLNVSLKPLNSVNNPILRKRKLLGYGHCC</sequence>
<keyword evidence="1" id="KW-0808">Transferase</keyword>
<protein>
    <submittedName>
        <fullName evidence="1">MAP kinase-activated protein kinase 5</fullName>
    </submittedName>
</protein>
<proteinExistence type="predicted"/>
<reference evidence="1 2" key="1">
    <citation type="submission" date="2021-06" db="EMBL/GenBank/DDBJ databases">
        <authorList>
            <person name="Palmer J.M."/>
        </authorList>
    </citation>
    <scope>NUCLEOTIDE SEQUENCE [LARGE SCALE GENOMIC DNA]</scope>
    <source>
        <strain evidence="1 2">XC_2019</strain>
        <tissue evidence="1">Muscle</tissue>
    </source>
</reference>
<dbReference type="EMBL" id="JAHRIN010053756">
    <property type="protein sequence ID" value="MEQ2210595.1"/>
    <property type="molecule type" value="Genomic_DNA"/>
</dbReference>